<dbReference type="FunFam" id="1.20.5.170:FF:000086">
    <property type="entry name" value="Transcription factor VIP1"/>
    <property type="match status" value="1"/>
</dbReference>
<organism evidence="6">
    <name type="scientific">Daucus carota subsp. sativus</name>
    <name type="common">Carrot</name>
    <dbReference type="NCBI Taxonomy" id="79200"/>
    <lineage>
        <taxon>Eukaryota</taxon>
        <taxon>Viridiplantae</taxon>
        <taxon>Streptophyta</taxon>
        <taxon>Embryophyta</taxon>
        <taxon>Tracheophyta</taxon>
        <taxon>Spermatophyta</taxon>
        <taxon>Magnoliopsida</taxon>
        <taxon>eudicotyledons</taxon>
        <taxon>Gunneridae</taxon>
        <taxon>Pentapetalae</taxon>
        <taxon>asterids</taxon>
        <taxon>campanulids</taxon>
        <taxon>Apiales</taxon>
        <taxon>Apiaceae</taxon>
        <taxon>Apioideae</taxon>
        <taxon>Scandiceae</taxon>
        <taxon>Daucinae</taxon>
        <taxon>Daucus</taxon>
        <taxon>Daucus sect. Daucus</taxon>
    </lineage>
</organism>
<dbReference type="OMA" id="PKPRCDT"/>
<dbReference type="InterPro" id="IPR046347">
    <property type="entry name" value="bZIP_sf"/>
</dbReference>
<evidence type="ECO:0000313" key="6">
    <source>
        <dbReference type="EMBL" id="KZM91358.1"/>
    </source>
</evidence>
<dbReference type="SMART" id="SM00338">
    <property type="entry name" value="BRLZ"/>
    <property type="match status" value="1"/>
</dbReference>
<dbReference type="Gramene" id="KZM91358">
    <property type="protein sequence ID" value="KZM91358"/>
    <property type="gene ID" value="DCAR_021277"/>
</dbReference>
<reference evidence="6" key="1">
    <citation type="journal article" date="2016" name="Nat. Genet.">
        <title>A high-quality carrot genome assembly provides new insights into carotenoid accumulation and asterid genome evolution.</title>
        <authorList>
            <person name="Iorizzo M."/>
            <person name="Ellison S."/>
            <person name="Senalik D."/>
            <person name="Zeng P."/>
            <person name="Satapoomin P."/>
            <person name="Huang J."/>
            <person name="Bowman M."/>
            <person name="Iovene M."/>
            <person name="Sanseverino W."/>
            <person name="Cavagnaro P."/>
            <person name="Yildiz M."/>
            <person name="Macko-Podgorni A."/>
            <person name="Moranska E."/>
            <person name="Grzebelus E."/>
            <person name="Grzebelus D."/>
            <person name="Ashrafi H."/>
            <person name="Zheng Z."/>
            <person name="Cheng S."/>
            <person name="Spooner D."/>
            <person name="Van Deynze A."/>
            <person name="Simon P."/>
        </authorList>
    </citation>
    <scope>NUCLEOTIDE SEQUENCE [LARGE SCALE GENOMIC DNA]</scope>
    <source>
        <tissue evidence="6">Leaf</tissue>
    </source>
</reference>
<evidence type="ECO:0000256" key="3">
    <source>
        <dbReference type="ARBA" id="ARBA00023242"/>
    </source>
</evidence>
<keyword evidence="3" id="KW-0539">Nucleus</keyword>
<feature type="region of interest" description="Disordered" evidence="4">
    <location>
        <begin position="148"/>
        <end position="172"/>
    </location>
</feature>
<evidence type="ECO:0000256" key="4">
    <source>
        <dbReference type="SAM" id="MobiDB-lite"/>
    </source>
</evidence>
<feature type="domain" description="BZIP" evidence="5">
    <location>
        <begin position="177"/>
        <end position="229"/>
    </location>
</feature>
<dbReference type="InterPro" id="IPR052483">
    <property type="entry name" value="bZIP_transcription_regulators"/>
</dbReference>
<keyword evidence="1" id="KW-0805">Transcription regulation</keyword>
<dbReference type="InterPro" id="IPR044759">
    <property type="entry name" value="bZIP_RF2"/>
</dbReference>
<evidence type="ECO:0000256" key="1">
    <source>
        <dbReference type="ARBA" id="ARBA00023015"/>
    </source>
</evidence>
<dbReference type="InterPro" id="IPR004827">
    <property type="entry name" value="bZIP"/>
</dbReference>
<dbReference type="OrthoDB" id="1435597at2759"/>
<name>A0A164W6U1_DAUCS</name>
<dbReference type="Gene3D" id="1.20.5.170">
    <property type="match status" value="1"/>
</dbReference>
<protein>
    <recommendedName>
        <fullName evidence="5">BZIP domain-containing protein</fullName>
    </recommendedName>
</protein>
<feature type="region of interest" description="Disordered" evidence="4">
    <location>
        <begin position="112"/>
        <end position="135"/>
    </location>
</feature>
<dbReference type="KEGG" id="dcr:108226899"/>
<accession>A0A164W6U1</accession>
<reference evidence="7" key="2">
    <citation type="submission" date="2022-03" db="EMBL/GenBank/DDBJ databases">
        <title>Draft title - Genomic analysis of global carrot germplasm unveils the trajectory of domestication and the origin of high carotenoid orange carrot.</title>
        <authorList>
            <person name="Iorizzo M."/>
            <person name="Ellison S."/>
            <person name="Senalik D."/>
            <person name="Macko-Podgorni A."/>
            <person name="Grzebelus D."/>
            <person name="Bostan H."/>
            <person name="Rolling W."/>
            <person name="Curaba J."/>
            <person name="Simon P."/>
        </authorList>
    </citation>
    <scope>NUCLEOTIDE SEQUENCE</scope>
    <source>
        <tissue evidence="7">Leaf</tissue>
    </source>
</reference>
<dbReference type="Pfam" id="PF00170">
    <property type="entry name" value="bZIP_1"/>
    <property type="match status" value="1"/>
</dbReference>
<feature type="compositionally biased region" description="Polar residues" evidence="4">
    <location>
        <begin position="126"/>
        <end position="135"/>
    </location>
</feature>
<dbReference type="GO" id="GO:0045893">
    <property type="term" value="P:positive regulation of DNA-templated transcription"/>
    <property type="evidence" value="ECO:0007669"/>
    <property type="project" value="TreeGrafter"/>
</dbReference>
<proteinExistence type="predicted"/>
<dbReference type="AlphaFoldDB" id="A0A164W6U1"/>
<dbReference type="EMBL" id="LNRQ01000006">
    <property type="protein sequence ID" value="KZM91358.1"/>
    <property type="molecule type" value="Genomic_DNA"/>
</dbReference>
<dbReference type="GO" id="GO:0003677">
    <property type="term" value="F:DNA binding"/>
    <property type="evidence" value="ECO:0007669"/>
    <property type="project" value="TreeGrafter"/>
</dbReference>
<evidence type="ECO:0000313" key="7">
    <source>
        <dbReference type="EMBL" id="WOH05613.1"/>
    </source>
</evidence>
<keyword evidence="2" id="KW-0804">Transcription</keyword>
<gene>
    <name evidence="6" type="ORF">DCAR_021277</name>
    <name evidence="7" type="ORF">DCAR_0625032</name>
</gene>
<sequence>MAHLPPKVPNMTSNWPHLSSHNLATSEAHSWADDFLNFSSSSKRGSHRRSASDSIAFLDQVVLDEEGECGIISSAPGTRMSPAAATEFDRFDEKQFMDMFTDDIDPTVDFPNSSSPSDHNAIIDNPTKSCTTTSTDQQMKQLGNGFEESESALDDQHHGGGAAAGATTDNYSDKIFDPRRVKRILANRQSAQRSRVRKLQYVSELERAVNSLQAEISVLSPRVAFLDHQRLVLNVDNSVLKQRIAALSQDKVFKDAHQEALKREIERLRQVYNYQEDAKKMDNEDTAQASAKSLLHLSADKISDHPNCSAFSEQIMIR</sequence>
<dbReference type="CDD" id="cd14703">
    <property type="entry name" value="bZIP_plant_RF2"/>
    <property type="match status" value="1"/>
</dbReference>
<evidence type="ECO:0000313" key="8">
    <source>
        <dbReference type="Proteomes" id="UP000077755"/>
    </source>
</evidence>
<dbReference type="GO" id="GO:0005634">
    <property type="term" value="C:nucleus"/>
    <property type="evidence" value="ECO:0007669"/>
    <property type="project" value="TreeGrafter"/>
</dbReference>
<dbReference type="SUPFAM" id="SSF57959">
    <property type="entry name" value="Leucine zipper domain"/>
    <property type="match status" value="1"/>
</dbReference>
<evidence type="ECO:0000259" key="5">
    <source>
        <dbReference type="PROSITE" id="PS50217"/>
    </source>
</evidence>
<dbReference type="EMBL" id="CP093348">
    <property type="protein sequence ID" value="WOH05613.1"/>
    <property type="molecule type" value="Genomic_DNA"/>
</dbReference>
<dbReference type="GO" id="GO:0003700">
    <property type="term" value="F:DNA-binding transcription factor activity"/>
    <property type="evidence" value="ECO:0007669"/>
    <property type="project" value="InterPro"/>
</dbReference>
<dbReference type="Proteomes" id="UP000077755">
    <property type="component" value="Chromosome 6"/>
</dbReference>
<dbReference type="PROSITE" id="PS50217">
    <property type="entry name" value="BZIP"/>
    <property type="match status" value="1"/>
</dbReference>
<evidence type="ECO:0000256" key="2">
    <source>
        <dbReference type="ARBA" id="ARBA00023163"/>
    </source>
</evidence>
<keyword evidence="8" id="KW-1185">Reference proteome</keyword>
<dbReference type="PANTHER" id="PTHR46391:SF20">
    <property type="entry name" value="BASIC LEUCINE ZIPPER 61"/>
    <property type="match status" value="1"/>
</dbReference>
<dbReference type="PANTHER" id="PTHR46391">
    <property type="entry name" value="BASIC LEUCINE ZIPPER 34"/>
    <property type="match status" value="1"/>
</dbReference>
<dbReference type="PROSITE" id="PS00036">
    <property type="entry name" value="BZIP_BASIC"/>
    <property type="match status" value="1"/>
</dbReference>
<dbReference type="STRING" id="79200.A0A164W6U1"/>